<proteinExistence type="predicted"/>
<keyword evidence="3" id="KW-0808">Transferase</keyword>
<evidence type="ECO:0000259" key="1">
    <source>
        <dbReference type="Pfam" id="PF00534"/>
    </source>
</evidence>
<dbReference type="PANTHER" id="PTHR45947">
    <property type="entry name" value="SULFOQUINOVOSYL TRANSFERASE SQD2"/>
    <property type="match status" value="1"/>
</dbReference>
<feature type="domain" description="Glycosyl transferase family 1" evidence="1">
    <location>
        <begin position="178"/>
        <end position="338"/>
    </location>
</feature>
<evidence type="ECO:0000259" key="2">
    <source>
        <dbReference type="Pfam" id="PF13477"/>
    </source>
</evidence>
<dbReference type="GO" id="GO:0016757">
    <property type="term" value="F:glycosyltransferase activity"/>
    <property type="evidence" value="ECO:0007669"/>
    <property type="project" value="InterPro"/>
</dbReference>
<feature type="domain" description="Glycosyltransferase subfamily 4-like N-terminal" evidence="2">
    <location>
        <begin position="2"/>
        <end position="143"/>
    </location>
</feature>
<organism evidence="3 4">
    <name type="scientific">Cecembia calidifontis</name>
    <dbReference type="NCBI Taxonomy" id="1187080"/>
    <lineage>
        <taxon>Bacteria</taxon>
        <taxon>Pseudomonadati</taxon>
        <taxon>Bacteroidota</taxon>
        <taxon>Cytophagia</taxon>
        <taxon>Cytophagales</taxon>
        <taxon>Cyclobacteriaceae</taxon>
        <taxon>Cecembia</taxon>
    </lineage>
</organism>
<dbReference type="Pfam" id="PF13477">
    <property type="entry name" value="Glyco_trans_4_2"/>
    <property type="match status" value="1"/>
</dbReference>
<protein>
    <submittedName>
        <fullName evidence="3">Glycosyltransferase involved in cell wall biosynthesis</fullName>
    </submittedName>
</protein>
<accession>A0A4Q7PAX4</accession>
<name>A0A4Q7PAX4_9BACT</name>
<dbReference type="PANTHER" id="PTHR45947:SF3">
    <property type="entry name" value="SULFOQUINOVOSYL TRANSFERASE SQD2"/>
    <property type="match status" value="1"/>
</dbReference>
<gene>
    <name evidence="3" type="ORF">BC751_2282</name>
</gene>
<dbReference type="InterPro" id="IPR001296">
    <property type="entry name" value="Glyco_trans_1"/>
</dbReference>
<dbReference type="Proteomes" id="UP000292209">
    <property type="component" value="Unassembled WGS sequence"/>
</dbReference>
<evidence type="ECO:0000313" key="4">
    <source>
        <dbReference type="Proteomes" id="UP000292209"/>
    </source>
</evidence>
<dbReference type="EMBL" id="SGXG01000001">
    <property type="protein sequence ID" value="RZS96700.1"/>
    <property type="molecule type" value="Genomic_DNA"/>
</dbReference>
<dbReference type="Pfam" id="PF00534">
    <property type="entry name" value="Glycos_transf_1"/>
    <property type="match status" value="1"/>
</dbReference>
<dbReference type="RefSeq" id="WP_130275589.1">
    <property type="nucleotide sequence ID" value="NZ_SGXG01000001.1"/>
</dbReference>
<evidence type="ECO:0000313" key="3">
    <source>
        <dbReference type="EMBL" id="RZS96700.1"/>
    </source>
</evidence>
<comment type="caution">
    <text evidence="3">The sequence shown here is derived from an EMBL/GenBank/DDBJ whole genome shotgun (WGS) entry which is preliminary data.</text>
</comment>
<reference evidence="3 4" key="1">
    <citation type="submission" date="2019-02" db="EMBL/GenBank/DDBJ databases">
        <title>Genomic Encyclopedia of Archaeal and Bacterial Type Strains, Phase II (KMG-II): from individual species to whole genera.</title>
        <authorList>
            <person name="Goeker M."/>
        </authorList>
    </citation>
    <scope>NUCLEOTIDE SEQUENCE [LARGE SCALE GENOMIC DNA]</scope>
    <source>
        <strain evidence="3 4">DSM 21411</strain>
    </source>
</reference>
<dbReference type="InterPro" id="IPR050194">
    <property type="entry name" value="Glycosyltransferase_grp1"/>
</dbReference>
<dbReference type="Gene3D" id="3.40.50.2000">
    <property type="entry name" value="Glycogen Phosphorylase B"/>
    <property type="match status" value="2"/>
</dbReference>
<keyword evidence="4" id="KW-1185">Reference proteome</keyword>
<dbReference type="AlphaFoldDB" id="A0A4Q7PAX4"/>
<dbReference type="OrthoDB" id="9792322at2"/>
<sequence length="365" mass="41224">MRVLILSDANSIHTVRWVRGLNSLGVTIGLWSINKPDEGLYDDCKGIKIYHSSIKQERFGLISKLKYLSLLNLVKKCILDFKPDLLHAHYASSFGLLGALSGFKPFVLSIWGSDVYDFPNQNILFARILRYNLKKADFLLSTSKAMAKEASKYTNKDFYITPFGIDLRLFKPVPKSEDTIFTVGTIKTLEEKYGIDQLIDAFAIFKNRYPNETLKLVIVGDGSLKIQLQKQANELGLSQACEFVGNVKYDKVPFFHQQLDICICLSNSESFGVSAIEASASMRPVIVSNVGGLPEVVKDNITGIVVPQKDPKRAAEAIEKLFLDHSLRKKMGEEGRKRVEKLYDWDKNLLDMLKIYEKILEDKAV</sequence>
<dbReference type="InterPro" id="IPR028098">
    <property type="entry name" value="Glyco_trans_4-like_N"/>
</dbReference>
<dbReference type="SUPFAM" id="SSF53756">
    <property type="entry name" value="UDP-Glycosyltransferase/glycogen phosphorylase"/>
    <property type="match status" value="1"/>
</dbReference>